<evidence type="ECO:0000313" key="2">
    <source>
        <dbReference type="Proteomes" id="UP000087766"/>
    </source>
</evidence>
<evidence type="ECO:0000256" key="1">
    <source>
        <dbReference type="SAM" id="MobiDB-lite"/>
    </source>
</evidence>
<proteinExistence type="predicted"/>
<feature type="region of interest" description="Disordered" evidence="1">
    <location>
        <begin position="96"/>
        <end position="139"/>
    </location>
</feature>
<organism evidence="2 3">
    <name type="scientific">Vigna radiata var. radiata</name>
    <name type="common">Mung bean</name>
    <name type="synonym">Phaseolus aureus</name>
    <dbReference type="NCBI Taxonomy" id="3916"/>
    <lineage>
        <taxon>Eukaryota</taxon>
        <taxon>Viridiplantae</taxon>
        <taxon>Streptophyta</taxon>
        <taxon>Embryophyta</taxon>
        <taxon>Tracheophyta</taxon>
        <taxon>Spermatophyta</taxon>
        <taxon>Magnoliopsida</taxon>
        <taxon>eudicotyledons</taxon>
        <taxon>Gunneridae</taxon>
        <taxon>Pentapetalae</taxon>
        <taxon>rosids</taxon>
        <taxon>fabids</taxon>
        <taxon>Fabales</taxon>
        <taxon>Fabaceae</taxon>
        <taxon>Papilionoideae</taxon>
        <taxon>50 kb inversion clade</taxon>
        <taxon>NPAAA clade</taxon>
        <taxon>indigoferoid/millettioid clade</taxon>
        <taxon>Phaseoleae</taxon>
        <taxon>Vigna</taxon>
    </lineage>
</organism>
<dbReference type="KEGG" id="vra:111242284"/>
<feature type="compositionally biased region" description="Basic and acidic residues" evidence="1">
    <location>
        <begin position="114"/>
        <end position="124"/>
    </location>
</feature>
<evidence type="ECO:0000313" key="3">
    <source>
        <dbReference type="RefSeq" id="XP_022640523.1"/>
    </source>
</evidence>
<protein>
    <submittedName>
        <fullName evidence="3">Uncharacterized protein LOC111242284</fullName>
    </submittedName>
</protein>
<dbReference type="GeneID" id="111242284"/>
<dbReference type="Proteomes" id="UP000087766">
    <property type="component" value="Chromosome 8"/>
</dbReference>
<reference evidence="2" key="1">
    <citation type="journal article" date="2014" name="Nat. Commun.">
        <title>Genome sequence of mungbean and insights into evolution within Vigna species.</title>
        <authorList>
            <person name="Kang Y.J."/>
            <person name="Kim S.K."/>
            <person name="Kim M.Y."/>
            <person name="Lestari P."/>
            <person name="Kim K.H."/>
            <person name="Ha B.K."/>
            <person name="Jun T.H."/>
            <person name="Hwang W.J."/>
            <person name="Lee T."/>
            <person name="Lee J."/>
            <person name="Shim S."/>
            <person name="Yoon M.Y."/>
            <person name="Jang Y.E."/>
            <person name="Han K.S."/>
            <person name="Taeprayoon P."/>
            <person name="Yoon N."/>
            <person name="Somta P."/>
            <person name="Tanya P."/>
            <person name="Kim K.S."/>
            <person name="Gwag J.G."/>
            <person name="Moon J.K."/>
            <person name="Lee Y.H."/>
            <person name="Park B.S."/>
            <person name="Bombarely A."/>
            <person name="Doyle J.J."/>
            <person name="Jackson S.A."/>
            <person name="Schafleitner R."/>
            <person name="Srinives P."/>
            <person name="Varshney R.K."/>
            <person name="Lee S.H."/>
        </authorList>
    </citation>
    <scope>NUCLEOTIDE SEQUENCE [LARGE SCALE GENOMIC DNA]</scope>
    <source>
        <strain evidence="2">cv. VC1973A</strain>
    </source>
</reference>
<dbReference type="RefSeq" id="XP_022640523.1">
    <property type="nucleotide sequence ID" value="XM_022784802.1"/>
</dbReference>
<dbReference type="Gene3D" id="1.10.287.700">
    <property type="entry name" value="Helix hairpin bin"/>
    <property type="match status" value="1"/>
</dbReference>
<reference evidence="3" key="2">
    <citation type="submission" date="2025-08" db="UniProtKB">
        <authorList>
            <consortium name="RefSeq"/>
        </authorList>
    </citation>
    <scope>IDENTIFICATION</scope>
    <source>
        <tissue evidence="3">Leaf</tissue>
    </source>
</reference>
<dbReference type="OrthoDB" id="756017at2759"/>
<dbReference type="STRING" id="3916.A0A3Q0F9M4"/>
<dbReference type="AlphaFoldDB" id="A0A3Q0F9M4"/>
<gene>
    <name evidence="3" type="primary">LOC111242284</name>
</gene>
<sequence>MSLSLITVDGVNFLVMWYAEVSFNYDVTQYACETKESAKDVAGTVAEKGKEGAERTKQKTEEVAASTLNAGEKAKQSVQGAWDVAKDTTHKIKETLVGKDDDDNDGVLNNDVAELERRDGKSYDDKDDEEDTEKGANMPFFYVV</sequence>
<accession>A0A3Q0F9M4</accession>
<name>A0A3Q0F9M4_VIGRR</name>
<keyword evidence="2" id="KW-1185">Reference proteome</keyword>